<evidence type="ECO:0000256" key="4">
    <source>
        <dbReference type="ARBA" id="ARBA00022989"/>
    </source>
</evidence>
<protein>
    <submittedName>
        <fullName evidence="8">Uncharacterized protein LOC117650840</fullName>
    </submittedName>
</protein>
<feature type="transmembrane region" description="Helical" evidence="6">
    <location>
        <begin position="102"/>
        <end position="120"/>
    </location>
</feature>
<keyword evidence="4 6" id="KW-1133">Transmembrane helix</keyword>
<keyword evidence="2" id="KW-1003">Cell membrane</keyword>
<dbReference type="InParanoid" id="A0A6P8ZY57"/>
<dbReference type="GO" id="GO:0050909">
    <property type="term" value="P:sensory perception of taste"/>
    <property type="evidence" value="ECO:0007669"/>
    <property type="project" value="InterPro"/>
</dbReference>
<dbReference type="Proteomes" id="UP000515158">
    <property type="component" value="Unplaced"/>
</dbReference>
<evidence type="ECO:0000313" key="7">
    <source>
        <dbReference type="Proteomes" id="UP000515158"/>
    </source>
</evidence>
<dbReference type="RefSeq" id="XP_034250338.1">
    <property type="nucleotide sequence ID" value="XM_034394447.1"/>
</dbReference>
<sequence>MQGFFFATWSKNQDEFQEPAFCAGAVVAFKSRIPPNEHSFNKTRLHCKKTDSCADPLDLLNPRPDLHADVLLLVENARSEYRLAPRRCWQRLRVRQTLLRDLMVSMHAAFGVQIVAFILGDTMDCAFSLYTNLSSAFGSTVCVTDTVWAVVMAMRLALIFVLCQRIRDEHESLSHIFNSFLVKSSCLTPEAVKEAILFIISNCLILVQFDRAMGNSTGLPYDPR</sequence>
<evidence type="ECO:0000256" key="1">
    <source>
        <dbReference type="ARBA" id="ARBA00004651"/>
    </source>
</evidence>
<dbReference type="KEGG" id="tpal:117650840"/>
<dbReference type="Pfam" id="PF08395">
    <property type="entry name" value="7tm_7"/>
    <property type="match status" value="1"/>
</dbReference>
<name>A0A6P8ZY57_THRPL</name>
<dbReference type="GeneID" id="117650840"/>
<comment type="subcellular location">
    <subcellularLocation>
        <location evidence="1">Cell membrane</location>
        <topology evidence="1">Multi-pass membrane protein</topology>
    </subcellularLocation>
</comment>
<dbReference type="GO" id="GO:0005886">
    <property type="term" value="C:plasma membrane"/>
    <property type="evidence" value="ECO:0007669"/>
    <property type="project" value="UniProtKB-SubCell"/>
</dbReference>
<reference evidence="8" key="1">
    <citation type="submission" date="2025-08" db="UniProtKB">
        <authorList>
            <consortium name="RefSeq"/>
        </authorList>
    </citation>
    <scope>IDENTIFICATION</scope>
    <source>
        <tissue evidence="8">Total insect</tissue>
    </source>
</reference>
<evidence type="ECO:0000313" key="8">
    <source>
        <dbReference type="RefSeq" id="XP_034250338.1"/>
    </source>
</evidence>
<dbReference type="AlphaFoldDB" id="A0A6P8ZY57"/>
<keyword evidence="7" id="KW-1185">Reference proteome</keyword>
<accession>A0A6P8ZY57</accession>
<evidence type="ECO:0000256" key="6">
    <source>
        <dbReference type="SAM" id="Phobius"/>
    </source>
</evidence>
<keyword evidence="3 6" id="KW-0812">Transmembrane</keyword>
<evidence type="ECO:0000256" key="5">
    <source>
        <dbReference type="ARBA" id="ARBA00023136"/>
    </source>
</evidence>
<proteinExistence type="predicted"/>
<organism evidence="8">
    <name type="scientific">Thrips palmi</name>
    <name type="common">Melon thrips</name>
    <dbReference type="NCBI Taxonomy" id="161013"/>
    <lineage>
        <taxon>Eukaryota</taxon>
        <taxon>Metazoa</taxon>
        <taxon>Ecdysozoa</taxon>
        <taxon>Arthropoda</taxon>
        <taxon>Hexapoda</taxon>
        <taxon>Insecta</taxon>
        <taxon>Pterygota</taxon>
        <taxon>Neoptera</taxon>
        <taxon>Paraneoptera</taxon>
        <taxon>Thysanoptera</taxon>
        <taxon>Terebrantia</taxon>
        <taxon>Thripoidea</taxon>
        <taxon>Thripidae</taxon>
        <taxon>Thrips</taxon>
    </lineage>
</organism>
<dbReference type="InterPro" id="IPR013604">
    <property type="entry name" value="7TM_chemorcpt"/>
</dbReference>
<evidence type="ECO:0000256" key="2">
    <source>
        <dbReference type="ARBA" id="ARBA00022475"/>
    </source>
</evidence>
<gene>
    <name evidence="8" type="primary">LOC117650840</name>
</gene>
<evidence type="ECO:0000256" key="3">
    <source>
        <dbReference type="ARBA" id="ARBA00022692"/>
    </source>
</evidence>
<keyword evidence="5 6" id="KW-0472">Membrane</keyword>
<feature type="transmembrane region" description="Helical" evidence="6">
    <location>
        <begin position="146"/>
        <end position="163"/>
    </location>
</feature>